<feature type="transmembrane region" description="Helical" evidence="5">
    <location>
        <begin position="118"/>
        <end position="137"/>
    </location>
</feature>
<evidence type="ECO:0000313" key="7">
    <source>
        <dbReference type="EMBL" id="MCV7420148.1"/>
    </source>
</evidence>
<gene>
    <name evidence="7" type="ORF">H7K45_06320</name>
</gene>
<dbReference type="Proteomes" id="UP001141629">
    <property type="component" value="Unassembled WGS sequence"/>
</dbReference>
<keyword evidence="3 5" id="KW-1133">Transmembrane helix</keyword>
<dbReference type="AlphaFoldDB" id="A0A9X2YIT6"/>
<organism evidence="7 8">
    <name type="scientific">Mycobacterium yunnanensis</name>
    <dbReference type="NCBI Taxonomy" id="368477"/>
    <lineage>
        <taxon>Bacteria</taxon>
        <taxon>Bacillati</taxon>
        <taxon>Actinomycetota</taxon>
        <taxon>Actinomycetes</taxon>
        <taxon>Mycobacteriales</taxon>
        <taxon>Mycobacteriaceae</taxon>
        <taxon>Mycobacterium</taxon>
    </lineage>
</organism>
<dbReference type="CDD" id="cd00038">
    <property type="entry name" value="CAP_ED"/>
    <property type="match status" value="1"/>
</dbReference>
<feature type="transmembrane region" description="Helical" evidence="5">
    <location>
        <begin position="77"/>
        <end position="98"/>
    </location>
</feature>
<feature type="domain" description="Cyclic nucleotide-binding" evidence="6">
    <location>
        <begin position="338"/>
        <end position="453"/>
    </location>
</feature>
<feature type="transmembrane region" description="Helical" evidence="5">
    <location>
        <begin position="143"/>
        <end position="173"/>
    </location>
</feature>
<dbReference type="Gene3D" id="1.10.287.1260">
    <property type="match status" value="1"/>
</dbReference>
<dbReference type="InterPro" id="IPR000595">
    <property type="entry name" value="cNMP-bd_dom"/>
</dbReference>
<dbReference type="RefSeq" id="WP_263994930.1">
    <property type="nucleotide sequence ID" value="NZ_JACKVK010000004.1"/>
</dbReference>
<name>A0A9X2YIT6_9MYCO</name>
<dbReference type="Gene3D" id="2.60.120.10">
    <property type="entry name" value="Jelly Rolls"/>
    <property type="match status" value="1"/>
</dbReference>
<dbReference type="SMART" id="SM00100">
    <property type="entry name" value="cNMP"/>
    <property type="match status" value="1"/>
</dbReference>
<dbReference type="Gene3D" id="2.30.30.60">
    <property type="match status" value="1"/>
</dbReference>
<evidence type="ECO:0000256" key="5">
    <source>
        <dbReference type="SAM" id="Phobius"/>
    </source>
</evidence>
<dbReference type="PANTHER" id="PTHR30566">
    <property type="entry name" value="YNAI-RELATED MECHANOSENSITIVE ION CHANNEL"/>
    <property type="match status" value="1"/>
</dbReference>
<feature type="transmembrane region" description="Helical" evidence="5">
    <location>
        <begin position="46"/>
        <end position="65"/>
    </location>
</feature>
<comment type="subcellular location">
    <subcellularLocation>
        <location evidence="1">Membrane</location>
    </subcellularLocation>
</comment>
<dbReference type="InterPro" id="IPR018490">
    <property type="entry name" value="cNMP-bd_dom_sf"/>
</dbReference>
<dbReference type="InterPro" id="IPR010920">
    <property type="entry name" value="LSM_dom_sf"/>
</dbReference>
<accession>A0A9X2YIT6</accession>
<feature type="transmembrane region" description="Helical" evidence="5">
    <location>
        <begin position="12"/>
        <end position="34"/>
    </location>
</feature>
<protein>
    <submittedName>
        <fullName evidence="7">Mechanosensitive ion channel</fullName>
    </submittedName>
</protein>
<dbReference type="SUPFAM" id="SSF51206">
    <property type="entry name" value="cAMP-binding domain-like"/>
    <property type="match status" value="1"/>
</dbReference>
<dbReference type="Pfam" id="PF00924">
    <property type="entry name" value="MS_channel_2nd"/>
    <property type="match status" value="1"/>
</dbReference>
<dbReference type="InterPro" id="IPR006685">
    <property type="entry name" value="MscS_channel_2nd"/>
</dbReference>
<dbReference type="EMBL" id="JACKVK010000004">
    <property type="protein sequence ID" value="MCV7420148.1"/>
    <property type="molecule type" value="Genomic_DNA"/>
</dbReference>
<proteinExistence type="predicted"/>
<dbReference type="SUPFAM" id="SSF50182">
    <property type="entry name" value="Sm-like ribonucleoproteins"/>
    <property type="match status" value="1"/>
</dbReference>
<dbReference type="GO" id="GO:0016020">
    <property type="term" value="C:membrane"/>
    <property type="evidence" value="ECO:0007669"/>
    <property type="project" value="UniProtKB-SubCell"/>
</dbReference>
<dbReference type="InterPro" id="IPR014710">
    <property type="entry name" value="RmlC-like_jellyroll"/>
</dbReference>
<evidence type="ECO:0000256" key="3">
    <source>
        <dbReference type="ARBA" id="ARBA00022989"/>
    </source>
</evidence>
<evidence type="ECO:0000313" key="8">
    <source>
        <dbReference type="Proteomes" id="UP001141629"/>
    </source>
</evidence>
<dbReference type="PIRSF" id="PIRSF026673">
    <property type="entry name" value="UCP026673_ion_chan"/>
    <property type="match status" value="1"/>
</dbReference>
<comment type="caution">
    <text evidence="7">The sequence shown here is derived from an EMBL/GenBank/DDBJ whole genome shotgun (WGS) entry which is preliminary data.</text>
</comment>
<keyword evidence="2 5" id="KW-0812">Transmembrane</keyword>
<reference evidence="7" key="2">
    <citation type="journal article" date="2022" name="BMC Genomics">
        <title>Comparative genome analysis of mycobacteria focusing on tRNA and non-coding RNA.</title>
        <authorList>
            <person name="Behra P.R.K."/>
            <person name="Pettersson B.M.F."/>
            <person name="Ramesh M."/>
            <person name="Das S."/>
            <person name="Dasgupta S."/>
            <person name="Kirsebom L.A."/>
        </authorList>
    </citation>
    <scope>NUCLEOTIDE SEQUENCE</scope>
    <source>
        <strain evidence="7">DSM 44838</strain>
    </source>
</reference>
<dbReference type="Pfam" id="PF21088">
    <property type="entry name" value="MS_channel_1st"/>
    <property type="match status" value="1"/>
</dbReference>
<reference evidence="7" key="1">
    <citation type="submission" date="2020-07" db="EMBL/GenBank/DDBJ databases">
        <authorList>
            <person name="Pettersson B.M.F."/>
            <person name="Behra P.R.K."/>
            <person name="Ramesh M."/>
            <person name="Das S."/>
            <person name="Dasgupta S."/>
            <person name="Kirsebom L.A."/>
        </authorList>
    </citation>
    <scope>NUCLEOTIDE SEQUENCE</scope>
    <source>
        <strain evidence="7">DSM 44838</strain>
    </source>
</reference>
<evidence type="ECO:0000256" key="4">
    <source>
        <dbReference type="ARBA" id="ARBA00023136"/>
    </source>
</evidence>
<dbReference type="InterPro" id="IPR016846">
    <property type="entry name" value="cNMP-bd_ion_channel"/>
</dbReference>
<dbReference type="PANTHER" id="PTHR30566:SF25">
    <property type="entry name" value="INNER MEMBRANE PROTEIN"/>
    <property type="match status" value="1"/>
</dbReference>
<dbReference type="Pfam" id="PF00027">
    <property type="entry name" value="cNMP_binding"/>
    <property type="match status" value="1"/>
</dbReference>
<evidence type="ECO:0000256" key="2">
    <source>
        <dbReference type="ARBA" id="ARBA00022692"/>
    </source>
</evidence>
<dbReference type="InterPro" id="IPR023408">
    <property type="entry name" value="MscS_beta-dom_sf"/>
</dbReference>
<evidence type="ECO:0000259" key="6">
    <source>
        <dbReference type="PROSITE" id="PS50042"/>
    </source>
</evidence>
<evidence type="ECO:0000256" key="1">
    <source>
        <dbReference type="ARBA" id="ARBA00004370"/>
    </source>
</evidence>
<keyword evidence="4 5" id="KW-0472">Membrane</keyword>
<dbReference type="GO" id="GO:0055085">
    <property type="term" value="P:transmembrane transport"/>
    <property type="evidence" value="ECO:0007669"/>
    <property type="project" value="InterPro"/>
</dbReference>
<sequence length="467" mass="50574">MTRVVDSSWFYWAIGVAIGLPIGLVVLTEIRVALTRRGSGLARPVGLIRNYILPLAALLLLLIKATEVPAQATPVRILATVLGFVLLVLMLSGLNATLFQGAPEGSWRKRIPSIFLDVARFVVIAVGLAVIFSYIWGANVGGLFTALGITSIVLGLTLQNSVGQIISGLLLLFEQPFRIGDWVDVTSARGRVVEVNWRATHIRTGSGLHVIPNSVLAAASFANLSRPPGEHSITVATTFSLNDPPDDVCAMLTRVASGLPQLRPEASPSSVTTGAGEYTTAIPLRSPVDDATARATFLRWTWYASRRAGLRLDDVDDDFASAERLERSVRMVAPTLRLDEEDRESLTPHVRLTRYGADEAIQTPGTVPKRMTFIVNGRVRLIARGKDGEIVPVRTLDEGDFLGSSTLTREPVTSGAYALDEVTVLQIERADVEELVARKPLLLQEIGRTIEERDADVSRALSAATTD</sequence>
<dbReference type="InterPro" id="IPR049142">
    <property type="entry name" value="MS_channel_1st"/>
</dbReference>
<dbReference type="PROSITE" id="PS50042">
    <property type="entry name" value="CNMP_BINDING_3"/>
    <property type="match status" value="1"/>
</dbReference>
<keyword evidence="8" id="KW-1185">Reference proteome</keyword>